<evidence type="ECO:0000313" key="2">
    <source>
        <dbReference type="EMBL" id="TDD52117.1"/>
    </source>
</evidence>
<dbReference type="AlphaFoldDB" id="A0A4V2YMZ0"/>
<keyword evidence="1" id="KW-0732">Signal</keyword>
<keyword evidence="3" id="KW-1185">Reference proteome</keyword>
<gene>
    <name evidence="2" type="ORF">E1263_29595</name>
</gene>
<evidence type="ECO:0000313" key="3">
    <source>
        <dbReference type="Proteomes" id="UP000295124"/>
    </source>
</evidence>
<proteinExistence type="predicted"/>
<dbReference type="RefSeq" id="WP_132173271.1">
    <property type="nucleotide sequence ID" value="NZ_SMKX01000110.1"/>
</dbReference>
<reference evidence="2 3" key="1">
    <citation type="submission" date="2019-03" db="EMBL/GenBank/DDBJ databases">
        <title>Draft genome sequences of novel Actinobacteria.</title>
        <authorList>
            <person name="Sahin N."/>
            <person name="Ay H."/>
            <person name="Saygin H."/>
        </authorList>
    </citation>
    <scope>NUCLEOTIDE SEQUENCE [LARGE SCALE GENOMIC DNA]</scope>
    <source>
        <strain evidence="2 3">JCM 13523</strain>
    </source>
</reference>
<name>A0A4V2YMZ0_9ACTN</name>
<feature type="chain" id="PRO_5020629076" evidence="1">
    <location>
        <begin position="24"/>
        <end position="199"/>
    </location>
</feature>
<comment type="caution">
    <text evidence="2">The sequence shown here is derived from an EMBL/GenBank/DDBJ whole genome shotgun (WGS) entry which is preliminary data.</text>
</comment>
<organism evidence="2 3">
    <name type="scientific">Kribbella antibiotica</name>
    <dbReference type="NCBI Taxonomy" id="190195"/>
    <lineage>
        <taxon>Bacteria</taxon>
        <taxon>Bacillati</taxon>
        <taxon>Actinomycetota</taxon>
        <taxon>Actinomycetes</taxon>
        <taxon>Propionibacteriales</taxon>
        <taxon>Kribbellaceae</taxon>
        <taxon>Kribbella</taxon>
    </lineage>
</organism>
<accession>A0A4V2YMZ0</accession>
<sequence>MRRFVSGLVAAVAAAGVMTGTSALQGNAVTEKQQVVAAQSAAVKFVTRKFDYDSDFGYLSAAQLPSTWRMVVQQGWQVTRFLDPKVDQMVNISTAYSGHLTTAGAVAEKRKALKGTKGLKVLGAKTTTMKSTAGMGRLTVSTIVYTYTRGKTTRWVATRYIGLTGEDNAGVEVTVAGSPKNAKFLGTVLAKATTTLYTR</sequence>
<feature type="signal peptide" evidence="1">
    <location>
        <begin position="1"/>
        <end position="23"/>
    </location>
</feature>
<dbReference type="EMBL" id="SMKX01000110">
    <property type="protein sequence ID" value="TDD52117.1"/>
    <property type="molecule type" value="Genomic_DNA"/>
</dbReference>
<protein>
    <submittedName>
        <fullName evidence="2">Uncharacterized protein</fullName>
    </submittedName>
</protein>
<dbReference type="OrthoDB" id="3820097at2"/>
<evidence type="ECO:0000256" key="1">
    <source>
        <dbReference type="SAM" id="SignalP"/>
    </source>
</evidence>
<dbReference type="Proteomes" id="UP000295124">
    <property type="component" value="Unassembled WGS sequence"/>
</dbReference>